<dbReference type="GO" id="GO:0003006">
    <property type="term" value="P:developmental process involved in reproduction"/>
    <property type="evidence" value="ECO:0007669"/>
    <property type="project" value="UniProtKB-ARBA"/>
</dbReference>
<evidence type="ECO:0000256" key="1">
    <source>
        <dbReference type="ARBA" id="ARBA00004123"/>
    </source>
</evidence>
<feature type="domain" description="BTB" evidence="4">
    <location>
        <begin position="33"/>
        <end position="102"/>
    </location>
</feature>
<dbReference type="InterPro" id="IPR000210">
    <property type="entry name" value="BTB/POZ_dom"/>
</dbReference>
<dbReference type="GO" id="GO:0006357">
    <property type="term" value="P:regulation of transcription by RNA polymerase II"/>
    <property type="evidence" value="ECO:0007669"/>
    <property type="project" value="TreeGrafter"/>
</dbReference>
<dbReference type="SMART" id="SM00225">
    <property type="entry name" value="BTB"/>
    <property type="match status" value="1"/>
</dbReference>
<organism evidence="5 6">
    <name type="scientific">Polyplax serrata</name>
    <name type="common">Common mouse louse</name>
    <dbReference type="NCBI Taxonomy" id="468196"/>
    <lineage>
        <taxon>Eukaryota</taxon>
        <taxon>Metazoa</taxon>
        <taxon>Ecdysozoa</taxon>
        <taxon>Arthropoda</taxon>
        <taxon>Hexapoda</taxon>
        <taxon>Insecta</taxon>
        <taxon>Pterygota</taxon>
        <taxon>Neoptera</taxon>
        <taxon>Paraneoptera</taxon>
        <taxon>Psocodea</taxon>
        <taxon>Troctomorpha</taxon>
        <taxon>Phthiraptera</taxon>
        <taxon>Anoplura</taxon>
        <taxon>Polyplacidae</taxon>
        <taxon>Polyplax</taxon>
    </lineage>
</organism>
<feature type="compositionally biased region" description="Polar residues" evidence="3">
    <location>
        <begin position="138"/>
        <end position="176"/>
    </location>
</feature>
<evidence type="ECO:0000259" key="4">
    <source>
        <dbReference type="PROSITE" id="PS50097"/>
    </source>
</evidence>
<proteinExistence type="predicted"/>
<feature type="compositionally biased region" description="Polar residues" evidence="3">
    <location>
        <begin position="294"/>
        <end position="306"/>
    </location>
</feature>
<feature type="compositionally biased region" description="Low complexity" evidence="3">
    <location>
        <begin position="270"/>
        <end position="289"/>
    </location>
</feature>
<name>A0AAN8PT52_POLSC</name>
<comment type="caution">
    <text evidence="5">The sequence shown here is derived from an EMBL/GenBank/DDBJ whole genome shotgun (WGS) entry which is preliminary data.</text>
</comment>
<dbReference type="EMBL" id="JAWJWE010000042">
    <property type="protein sequence ID" value="KAK6618496.1"/>
    <property type="molecule type" value="Genomic_DNA"/>
</dbReference>
<feature type="compositionally biased region" description="Polar residues" evidence="3">
    <location>
        <begin position="450"/>
        <end position="460"/>
    </location>
</feature>
<dbReference type="AlphaFoldDB" id="A0AAN8PT52"/>
<dbReference type="InterPro" id="IPR011333">
    <property type="entry name" value="SKP1/BTB/POZ_sf"/>
</dbReference>
<reference evidence="5 6" key="1">
    <citation type="submission" date="2023-10" db="EMBL/GenBank/DDBJ databases">
        <title>Genomes of two closely related lineages of the louse Polyplax serrata with different host specificities.</title>
        <authorList>
            <person name="Martinu J."/>
            <person name="Tarabai H."/>
            <person name="Stefka J."/>
            <person name="Hypsa V."/>
        </authorList>
    </citation>
    <scope>NUCLEOTIDE SEQUENCE [LARGE SCALE GENOMIC DNA]</scope>
    <source>
        <strain evidence="5">HR10_N</strain>
    </source>
</reference>
<dbReference type="InterPro" id="IPR013087">
    <property type="entry name" value="Znf_C2H2_type"/>
</dbReference>
<evidence type="ECO:0000313" key="6">
    <source>
        <dbReference type="Proteomes" id="UP001372834"/>
    </source>
</evidence>
<dbReference type="Pfam" id="PF00651">
    <property type="entry name" value="BTB"/>
    <property type="match status" value="1"/>
</dbReference>
<dbReference type="SMART" id="SM00355">
    <property type="entry name" value="ZnF_C2H2"/>
    <property type="match status" value="2"/>
</dbReference>
<feature type="region of interest" description="Disordered" evidence="3">
    <location>
        <begin position="269"/>
        <end position="330"/>
    </location>
</feature>
<dbReference type="PANTHER" id="PTHR23110:SF93">
    <property type="entry name" value="ZINC FINGER AND BTB DOMAIN-CONTAINING PROTEIN 14-LIKE PROTEIN"/>
    <property type="match status" value="1"/>
</dbReference>
<gene>
    <name evidence="5" type="ORF">RUM43_013689</name>
</gene>
<evidence type="ECO:0000256" key="2">
    <source>
        <dbReference type="ARBA" id="ARBA00023242"/>
    </source>
</evidence>
<evidence type="ECO:0000313" key="5">
    <source>
        <dbReference type="EMBL" id="KAK6618496.1"/>
    </source>
</evidence>
<accession>A0AAN8PT52</accession>
<dbReference type="Gene3D" id="3.30.710.10">
    <property type="entry name" value="Potassium Channel Kv1.1, Chain A"/>
    <property type="match status" value="1"/>
</dbReference>
<dbReference type="PROSITE" id="PS50097">
    <property type="entry name" value="BTB"/>
    <property type="match status" value="1"/>
</dbReference>
<protein>
    <recommendedName>
        <fullName evidence="4">BTB domain-containing protein</fullName>
    </recommendedName>
</protein>
<dbReference type="PANTHER" id="PTHR23110">
    <property type="entry name" value="BTB DOMAIN TRANSCRIPTION FACTOR"/>
    <property type="match status" value="1"/>
</dbReference>
<dbReference type="PROSITE" id="PS00028">
    <property type="entry name" value="ZINC_FINGER_C2H2_1"/>
    <property type="match status" value="1"/>
</dbReference>
<dbReference type="InterPro" id="IPR051095">
    <property type="entry name" value="Dros_DevTransReg"/>
</dbReference>
<evidence type="ECO:0000256" key="3">
    <source>
        <dbReference type="SAM" id="MobiDB-lite"/>
    </source>
</evidence>
<sequence>MNNEKVKFLLNWNHFSDHLSSCMTKLMTDISYSDIIIATADKHMIYSHRFVLANSSKYFQRLLKNMKRQREIQLVVALPEIKYDIFKILMNYMYKGETQVPHELLPSVIKAGQFLEINGLVNLSESDSSGGGGSGSGTNASIMKYSSSSGDQHPTRSSIIHTSNFAGTCHGSTSQEVQKKREREGNPSSTLRDKVHSRENAANCTKTVFRPEKRTRMDKHSAESPENGKENRGKLAKSSKAKASTQDNVDFIQLPLKRKSFLRDRDSVKKTSLLTSPSSSMSSDSALPKKSQKRQATAQEVISISVKSEKESDESPQPESKSDEVEDLEDKITIKEEPDDIEEVEYNELQCEFCHEVYTNPSDWVKHMTEQHEDRGYQTYKDLDKSGGGNAVITCVVCSCVCFSAAEWANHLRMWHTERELAVANMTDPKKSGSKVKKKSGEENLKKFNSLVTGSNVQQS</sequence>
<dbReference type="GO" id="GO:0048513">
    <property type="term" value="P:animal organ development"/>
    <property type="evidence" value="ECO:0007669"/>
    <property type="project" value="UniProtKB-ARBA"/>
</dbReference>
<feature type="compositionally biased region" description="Basic and acidic residues" evidence="3">
    <location>
        <begin position="209"/>
        <end position="233"/>
    </location>
</feature>
<dbReference type="Gene3D" id="3.30.160.60">
    <property type="entry name" value="Classic Zinc Finger"/>
    <property type="match status" value="1"/>
</dbReference>
<dbReference type="GO" id="GO:0048468">
    <property type="term" value="P:cell development"/>
    <property type="evidence" value="ECO:0007669"/>
    <property type="project" value="UniProtKB-ARBA"/>
</dbReference>
<comment type="subcellular location">
    <subcellularLocation>
        <location evidence="1">Nucleus</location>
    </subcellularLocation>
</comment>
<keyword evidence="2" id="KW-0539">Nucleus</keyword>
<feature type="region of interest" description="Disordered" evidence="3">
    <location>
        <begin position="125"/>
        <end position="246"/>
    </location>
</feature>
<dbReference type="GO" id="GO:0005634">
    <property type="term" value="C:nucleus"/>
    <property type="evidence" value="ECO:0007669"/>
    <property type="project" value="UniProtKB-SubCell"/>
</dbReference>
<feature type="region of interest" description="Disordered" evidence="3">
    <location>
        <begin position="426"/>
        <end position="460"/>
    </location>
</feature>
<feature type="compositionally biased region" description="Basic and acidic residues" evidence="3">
    <location>
        <begin position="177"/>
        <end position="199"/>
    </location>
</feature>
<dbReference type="Proteomes" id="UP001372834">
    <property type="component" value="Unassembled WGS sequence"/>
</dbReference>
<dbReference type="SUPFAM" id="SSF54695">
    <property type="entry name" value="POZ domain"/>
    <property type="match status" value="1"/>
</dbReference>